<dbReference type="InterPro" id="IPR036942">
    <property type="entry name" value="Beta-barrel_TonB_sf"/>
</dbReference>
<feature type="domain" description="TonB-dependent receptor plug" evidence="14">
    <location>
        <begin position="46"/>
        <end position="152"/>
    </location>
</feature>
<dbReference type="PROSITE" id="PS52016">
    <property type="entry name" value="TONB_DEPENDENT_REC_3"/>
    <property type="match status" value="1"/>
</dbReference>
<keyword evidence="16" id="KW-1185">Reference proteome</keyword>
<dbReference type="PANTHER" id="PTHR30069">
    <property type="entry name" value="TONB-DEPENDENT OUTER MEMBRANE RECEPTOR"/>
    <property type="match status" value="1"/>
</dbReference>
<evidence type="ECO:0000256" key="4">
    <source>
        <dbReference type="ARBA" id="ARBA00022692"/>
    </source>
</evidence>
<feature type="domain" description="TonB-dependent receptor-like beta-barrel" evidence="13">
    <location>
        <begin position="220"/>
        <end position="592"/>
    </location>
</feature>
<evidence type="ECO:0000256" key="12">
    <source>
        <dbReference type="SAM" id="SignalP"/>
    </source>
</evidence>
<evidence type="ECO:0000256" key="8">
    <source>
        <dbReference type="ARBA" id="ARBA00023170"/>
    </source>
</evidence>
<evidence type="ECO:0000256" key="11">
    <source>
        <dbReference type="RuleBase" id="RU003357"/>
    </source>
</evidence>
<feature type="chain" id="PRO_5046433014" evidence="12">
    <location>
        <begin position="28"/>
        <end position="626"/>
    </location>
</feature>
<dbReference type="Pfam" id="PF00593">
    <property type="entry name" value="TonB_dep_Rec_b-barrel"/>
    <property type="match status" value="1"/>
</dbReference>
<organism evidence="15 16">
    <name type="scientific">Veillonella absiana</name>
    <dbReference type="NCBI Taxonomy" id="3079305"/>
    <lineage>
        <taxon>Bacteria</taxon>
        <taxon>Bacillati</taxon>
        <taxon>Bacillota</taxon>
        <taxon>Negativicutes</taxon>
        <taxon>Veillonellales</taxon>
        <taxon>Veillonellaceae</taxon>
        <taxon>Veillonella</taxon>
    </lineage>
</organism>
<accession>A0ABU3Z6J2</accession>
<dbReference type="InterPro" id="IPR000531">
    <property type="entry name" value="Beta-barrel_TonB"/>
</dbReference>
<keyword evidence="7 10" id="KW-0472">Membrane</keyword>
<comment type="caution">
    <text evidence="15">The sequence shown here is derived from an EMBL/GenBank/DDBJ whole genome shotgun (WGS) entry which is preliminary data.</text>
</comment>
<gene>
    <name evidence="15" type="ORF">RVY80_01460</name>
</gene>
<keyword evidence="4 10" id="KW-0812">Transmembrane</keyword>
<evidence type="ECO:0000256" key="1">
    <source>
        <dbReference type="ARBA" id="ARBA00004571"/>
    </source>
</evidence>
<dbReference type="CDD" id="cd01347">
    <property type="entry name" value="ligand_gated_channel"/>
    <property type="match status" value="1"/>
</dbReference>
<dbReference type="PANTHER" id="PTHR30069:SF29">
    <property type="entry name" value="HEMOGLOBIN AND HEMOGLOBIN-HAPTOGLOBIN-BINDING PROTEIN 1-RELATED"/>
    <property type="match status" value="1"/>
</dbReference>
<comment type="subcellular location">
    <subcellularLocation>
        <location evidence="1 10">Cell outer membrane</location>
        <topology evidence="1 10">Multi-pass membrane protein</topology>
    </subcellularLocation>
</comment>
<dbReference type="Pfam" id="PF07715">
    <property type="entry name" value="Plug"/>
    <property type="match status" value="1"/>
</dbReference>
<sequence>MRKTMLKGLVMGALVVSVLPTFTVVNAEDVLFGETIVTGTRVKTDVKDVAANITVINNETIEDGNYTEMSEALQAAGVDVVDHGSAAYPVLNGDTRVLVMVNGRRINFDHLTVSGNDNAVDMNQIPMDNVDHIEVVRGPNSALYGQKAVAGVINIITKTPTPETKTTLTAEYGTWNHRLGSIVHSGGDEDNRYMITYSKQKRDNYDYKNAKGDSHEFQDSYLDREEMTFRYDHFFGDDRATFDFARTHAKDGYGIYLSDVDTGASYGNGSKIDSTIVDLGLTYTFNQKNNGEGTFLRLSRINDQTESPFAGTPYSHDLTGYTFEGQKDWKLGNHNLVGGFMWEDQNLWENNDGSTMDRSAITKAVFAEDRWELGDGWSTNMGGRYEHHSDYGGDWTYHVGLNKRISNDTHAYLSYGTAVNNPTLKMRYADTPYMKGNEDLEQETSRTITLGVDSKINDKLNVSASVYKSKVKDALNWAWNGVTRYYNVDEEDRQGLSLSANYKVNDNWRLRAGYDYSKIEINDDLDLRNTRPNGYSLGVTFDKSRWNATANLTYVTGRSTTRYTDNRYFLVDMNVNYQWTPNTKFYVKGFNLTNEHYETSASAFAGSPGSYAMPERHFVAGVSHSF</sequence>
<evidence type="ECO:0000256" key="5">
    <source>
        <dbReference type="ARBA" id="ARBA00022729"/>
    </source>
</evidence>
<dbReference type="RefSeq" id="WP_317329364.1">
    <property type="nucleotide sequence ID" value="NZ_JAWJZA010000017.1"/>
</dbReference>
<evidence type="ECO:0000256" key="9">
    <source>
        <dbReference type="ARBA" id="ARBA00023237"/>
    </source>
</evidence>
<evidence type="ECO:0000256" key="10">
    <source>
        <dbReference type="PROSITE-ProRule" id="PRU01360"/>
    </source>
</evidence>
<keyword evidence="2 10" id="KW-0813">Transport</keyword>
<protein>
    <submittedName>
        <fullName evidence="15">TonB-dependent receptor</fullName>
    </submittedName>
</protein>
<evidence type="ECO:0000256" key="6">
    <source>
        <dbReference type="ARBA" id="ARBA00023077"/>
    </source>
</evidence>
<dbReference type="Gene3D" id="2.40.170.20">
    <property type="entry name" value="TonB-dependent receptor, beta-barrel domain"/>
    <property type="match status" value="1"/>
</dbReference>
<keyword evidence="8 15" id="KW-0675">Receptor</keyword>
<dbReference type="InterPro" id="IPR012910">
    <property type="entry name" value="Plug_dom"/>
</dbReference>
<evidence type="ECO:0000313" key="16">
    <source>
        <dbReference type="Proteomes" id="UP001272515"/>
    </source>
</evidence>
<feature type="signal peptide" evidence="12">
    <location>
        <begin position="1"/>
        <end position="27"/>
    </location>
</feature>
<dbReference type="EMBL" id="JAWJZB010000001">
    <property type="protein sequence ID" value="MDV5087522.1"/>
    <property type="molecule type" value="Genomic_DNA"/>
</dbReference>
<dbReference type="Proteomes" id="UP001272515">
    <property type="component" value="Unassembled WGS sequence"/>
</dbReference>
<keyword evidence="9 10" id="KW-0998">Cell outer membrane</keyword>
<dbReference type="SUPFAM" id="SSF56935">
    <property type="entry name" value="Porins"/>
    <property type="match status" value="1"/>
</dbReference>
<evidence type="ECO:0000259" key="14">
    <source>
        <dbReference type="Pfam" id="PF07715"/>
    </source>
</evidence>
<keyword evidence="5 12" id="KW-0732">Signal</keyword>
<reference evidence="15 16" key="1">
    <citation type="submission" date="2023-10" db="EMBL/GenBank/DDBJ databases">
        <title>Veillonella sp. nov., isolated from a pig farm feces dump.</title>
        <authorList>
            <person name="Chang Y.-H."/>
        </authorList>
    </citation>
    <scope>NUCLEOTIDE SEQUENCE [LARGE SCALE GENOMIC DNA]</scope>
    <source>
        <strain evidence="15 16">YH-vei2233</strain>
    </source>
</reference>
<name>A0ABU3Z6J2_9FIRM</name>
<evidence type="ECO:0000256" key="7">
    <source>
        <dbReference type="ARBA" id="ARBA00023136"/>
    </source>
</evidence>
<evidence type="ECO:0000259" key="13">
    <source>
        <dbReference type="Pfam" id="PF00593"/>
    </source>
</evidence>
<comment type="similarity">
    <text evidence="10 11">Belongs to the TonB-dependent receptor family.</text>
</comment>
<keyword evidence="3 10" id="KW-1134">Transmembrane beta strand</keyword>
<dbReference type="InterPro" id="IPR039426">
    <property type="entry name" value="TonB-dep_rcpt-like"/>
</dbReference>
<evidence type="ECO:0000256" key="2">
    <source>
        <dbReference type="ARBA" id="ARBA00022448"/>
    </source>
</evidence>
<dbReference type="InterPro" id="IPR037066">
    <property type="entry name" value="Plug_dom_sf"/>
</dbReference>
<evidence type="ECO:0000256" key="3">
    <source>
        <dbReference type="ARBA" id="ARBA00022452"/>
    </source>
</evidence>
<dbReference type="Gene3D" id="2.170.130.10">
    <property type="entry name" value="TonB-dependent receptor, plug domain"/>
    <property type="match status" value="1"/>
</dbReference>
<keyword evidence="6 11" id="KW-0798">TonB box</keyword>
<evidence type="ECO:0000313" key="15">
    <source>
        <dbReference type="EMBL" id="MDV5087522.1"/>
    </source>
</evidence>
<proteinExistence type="inferred from homology"/>